<evidence type="ECO:0000313" key="2">
    <source>
        <dbReference type="Proteomes" id="UP000070163"/>
    </source>
</evidence>
<proteinExistence type="predicted"/>
<accession>A0A133U4X0</accession>
<name>A0A133U4X0_9EURY</name>
<comment type="caution">
    <text evidence="1">The sequence shown here is derived from an EMBL/GenBank/DDBJ whole genome shotgun (WGS) entry which is preliminary data.</text>
</comment>
<dbReference type="Proteomes" id="UP000070163">
    <property type="component" value="Unassembled WGS sequence"/>
</dbReference>
<dbReference type="AlphaFoldDB" id="A0A133U4X0"/>
<reference evidence="1 2" key="1">
    <citation type="journal article" date="2016" name="Sci. Rep.">
        <title>Metabolic traits of an uncultured archaeal lineage -MSBL1- from brine pools of the Red Sea.</title>
        <authorList>
            <person name="Mwirichia R."/>
            <person name="Alam I."/>
            <person name="Rashid M."/>
            <person name="Vinu M."/>
            <person name="Ba-Alawi W."/>
            <person name="Anthony Kamau A."/>
            <person name="Kamanda Ngugi D."/>
            <person name="Goker M."/>
            <person name="Klenk H.P."/>
            <person name="Bajic V."/>
            <person name="Stingl U."/>
        </authorList>
    </citation>
    <scope>NUCLEOTIDE SEQUENCE [LARGE SCALE GENOMIC DNA]</scope>
    <source>
        <strain evidence="1">SCGC-AAA259A05</strain>
    </source>
</reference>
<organism evidence="1 2">
    <name type="scientific">candidate division MSBL1 archaeon SCGC-AAA259A05</name>
    <dbReference type="NCBI Taxonomy" id="1698259"/>
    <lineage>
        <taxon>Archaea</taxon>
        <taxon>Methanobacteriati</taxon>
        <taxon>Methanobacteriota</taxon>
        <taxon>candidate division MSBL1</taxon>
    </lineage>
</organism>
<gene>
    <name evidence="1" type="ORF">AKJ57_05615</name>
</gene>
<dbReference type="EMBL" id="LHXJ01000089">
    <property type="protein sequence ID" value="KXA89237.1"/>
    <property type="molecule type" value="Genomic_DNA"/>
</dbReference>
<protein>
    <submittedName>
        <fullName evidence="1">Uncharacterized protein</fullName>
    </submittedName>
</protein>
<sequence>MSEVVTVYKPPDKSKSVQISRALNGYKDRSNYGKYSYERKGLLEKIPHRKFAKNVLLLREEDHEQLIQILEKYGAEYYAGFIEKTSEAGEILSR</sequence>
<keyword evidence="2" id="KW-1185">Reference proteome</keyword>
<evidence type="ECO:0000313" key="1">
    <source>
        <dbReference type="EMBL" id="KXA89237.1"/>
    </source>
</evidence>